<dbReference type="AlphaFoldDB" id="A0A3E0H094"/>
<reference evidence="1 2" key="1">
    <citation type="submission" date="2018-08" db="EMBL/GenBank/DDBJ databases">
        <title>Genomic Encyclopedia of Archaeal and Bacterial Type Strains, Phase II (KMG-II): from individual species to whole genera.</title>
        <authorList>
            <person name="Goeker M."/>
        </authorList>
    </citation>
    <scope>NUCLEOTIDE SEQUENCE [LARGE SCALE GENOMIC DNA]</scope>
    <source>
        <strain evidence="1 2">DSM 45791</strain>
    </source>
</reference>
<keyword evidence="2" id="KW-1185">Reference proteome</keyword>
<dbReference type="EMBL" id="QUNO01000016">
    <property type="protein sequence ID" value="REH36277.1"/>
    <property type="molecule type" value="Genomic_DNA"/>
</dbReference>
<gene>
    <name evidence="1" type="ORF">BCF44_116146</name>
</gene>
<sequence>MALITTAFSARRGFRHPCVYCGLPVLVDDVGDLHPGHVVVDYHDDATRRPTGHVGTGRGLPDLVLLHKFCNEHLFPDCGVALRRAHLGWATEQFDLGTVDSGSAASLSHYDQLGLHSAPWRGFELYQRHWRVRKMRYACKACRYYAGWFQSEWS</sequence>
<proteinExistence type="predicted"/>
<organism evidence="1 2">
    <name type="scientific">Kutzneria buriramensis</name>
    <dbReference type="NCBI Taxonomy" id="1045776"/>
    <lineage>
        <taxon>Bacteria</taxon>
        <taxon>Bacillati</taxon>
        <taxon>Actinomycetota</taxon>
        <taxon>Actinomycetes</taxon>
        <taxon>Pseudonocardiales</taxon>
        <taxon>Pseudonocardiaceae</taxon>
        <taxon>Kutzneria</taxon>
    </lineage>
</organism>
<comment type="caution">
    <text evidence="1">The sequence shown here is derived from an EMBL/GenBank/DDBJ whole genome shotgun (WGS) entry which is preliminary data.</text>
</comment>
<dbReference type="OrthoDB" id="3626140at2"/>
<dbReference type="Proteomes" id="UP000256269">
    <property type="component" value="Unassembled WGS sequence"/>
</dbReference>
<evidence type="ECO:0000313" key="2">
    <source>
        <dbReference type="Proteomes" id="UP000256269"/>
    </source>
</evidence>
<evidence type="ECO:0000313" key="1">
    <source>
        <dbReference type="EMBL" id="REH36277.1"/>
    </source>
</evidence>
<accession>A0A3E0H094</accession>
<protein>
    <submittedName>
        <fullName evidence="1">Uncharacterized protein</fullName>
    </submittedName>
</protein>
<dbReference type="RefSeq" id="WP_116179571.1">
    <property type="nucleotide sequence ID" value="NZ_CP144375.1"/>
</dbReference>
<name>A0A3E0H094_9PSEU</name>